<gene>
    <name evidence="1" type="ORF">SAMN04488526_0759</name>
</gene>
<dbReference type="PANTHER" id="PTHR42830">
    <property type="entry name" value="OSMOTICALLY INDUCIBLE FAMILY PROTEIN"/>
    <property type="match status" value="1"/>
</dbReference>
<dbReference type="InterPro" id="IPR015946">
    <property type="entry name" value="KH_dom-like_a/b"/>
</dbReference>
<protein>
    <submittedName>
        <fullName evidence="1">Organic hydroperoxide reductase OsmC/OhrA</fullName>
    </submittedName>
</protein>
<evidence type="ECO:0000313" key="1">
    <source>
        <dbReference type="EMBL" id="SEK51330.1"/>
    </source>
</evidence>
<accession>A0A1H7HQL4</accession>
<dbReference type="SUPFAM" id="SSF82784">
    <property type="entry name" value="OsmC-like"/>
    <property type="match status" value="1"/>
</dbReference>
<dbReference type="InterPro" id="IPR052707">
    <property type="entry name" value="OsmC_Ohr_Peroxiredoxin"/>
</dbReference>
<sequence>MASVHVATIEWVRDGADFADSAYARRHHWTFDGGAVIAASSSPHVVPVPMSDASAVDPEEAFVAALSSCHMLWFLDLARRGGFTVDRYADAATGTMGRTGEGAFWVAKVDLHPVTDWVGDGPDAAALRALHDAAHQACFIANSVRSEVVVHLD</sequence>
<dbReference type="OrthoDB" id="9795405at2"/>
<organism evidence="1 2">
    <name type="scientific">Jannaschia helgolandensis</name>
    <dbReference type="NCBI Taxonomy" id="188906"/>
    <lineage>
        <taxon>Bacteria</taxon>
        <taxon>Pseudomonadati</taxon>
        <taxon>Pseudomonadota</taxon>
        <taxon>Alphaproteobacteria</taxon>
        <taxon>Rhodobacterales</taxon>
        <taxon>Roseobacteraceae</taxon>
        <taxon>Jannaschia</taxon>
    </lineage>
</organism>
<dbReference type="Proteomes" id="UP000199283">
    <property type="component" value="Unassembled WGS sequence"/>
</dbReference>
<evidence type="ECO:0000313" key="2">
    <source>
        <dbReference type="Proteomes" id="UP000199283"/>
    </source>
</evidence>
<keyword evidence="2" id="KW-1185">Reference proteome</keyword>
<dbReference type="AlphaFoldDB" id="A0A1H7HQL4"/>
<dbReference type="EMBL" id="FNZQ01000001">
    <property type="protein sequence ID" value="SEK51330.1"/>
    <property type="molecule type" value="Genomic_DNA"/>
</dbReference>
<proteinExistence type="predicted"/>
<dbReference type="Pfam" id="PF02566">
    <property type="entry name" value="OsmC"/>
    <property type="match status" value="1"/>
</dbReference>
<reference evidence="1 2" key="1">
    <citation type="submission" date="2016-10" db="EMBL/GenBank/DDBJ databases">
        <authorList>
            <person name="de Groot N.N."/>
        </authorList>
    </citation>
    <scope>NUCLEOTIDE SEQUENCE [LARGE SCALE GENOMIC DNA]</scope>
    <source>
        <strain evidence="1 2">DSM 14858</strain>
    </source>
</reference>
<dbReference type="RefSeq" id="WP_092759876.1">
    <property type="nucleotide sequence ID" value="NZ_FNZQ01000001.1"/>
</dbReference>
<name>A0A1H7HQL4_9RHOB</name>
<dbReference type="InterPro" id="IPR036102">
    <property type="entry name" value="OsmC/Ohrsf"/>
</dbReference>
<dbReference type="PANTHER" id="PTHR42830:SF2">
    <property type="entry name" value="OSMC_OHR FAMILY PROTEIN"/>
    <property type="match status" value="1"/>
</dbReference>
<dbReference type="Gene3D" id="3.30.300.20">
    <property type="match status" value="1"/>
</dbReference>
<dbReference type="InterPro" id="IPR003718">
    <property type="entry name" value="OsmC/Ohr_fam"/>
</dbReference>
<dbReference type="STRING" id="188906.SAMN04488526_0759"/>